<dbReference type="SUPFAM" id="SSF52374">
    <property type="entry name" value="Nucleotidylyl transferase"/>
    <property type="match status" value="1"/>
</dbReference>
<dbReference type="AlphaFoldDB" id="A0A9D1J4H9"/>
<comment type="function">
    <text evidence="7">Catalyzes the attachment of glutamate to tRNA(Glu) in a two-step reaction: glutamate is first activated by ATP to form Glu-AMP and then transferred to the acceptor end of tRNA(Glu).</text>
</comment>
<dbReference type="InterPro" id="IPR020058">
    <property type="entry name" value="Glu/Gln-tRNA-synth_Ib_cat-dom"/>
</dbReference>
<dbReference type="InterPro" id="IPR001412">
    <property type="entry name" value="aa-tRNA-synth_I_CS"/>
</dbReference>
<dbReference type="PANTHER" id="PTHR43311">
    <property type="entry name" value="GLUTAMATE--TRNA LIGASE"/>
    <property type="match status" value="1"/>
</dbReference>
<evidence type="ECO:0000256" key="5">
    <source>
        <dbReference type="ARBA" id="ARBA00022917"/>
    </source>
</evidence>
<sequence>MNTPTKPVRTRFAPSPTGYMHIGNLRTALYTYLIAKKYNGTFILRIEDTDRERYVEGAVDIIYNTLRKTGLIWDEGPDIGGPVGPYIQSERMGMFKAYAEKLVETGHAYYCFCDKERLEEMRKIQTASGMVPKYDGHCRNLSKEEVQAKLDAGIPYVIRQKCPQEGTTTFHDEVFGDITVQNSELDDQILIKADGMPTYNFANVVDDHTMGITHVIRGNEYLSSTPKYNLLYEAFGWDIPTYIHVPPVMKDATHKLSKRNGDASFEDLVAKGYLEEAVINYIALLGWAPKGENEVFTLPELVEAFDVSGISKSPAIFDGAKLKAINGEYIRRLTPEKFIEDAKPYIDEGTKRRDLDLNVLAEMLQPRTEVFTDIPEQIDFIDALPDYDIAMYTHKKMKTNAENSLQSLRDLLPVLESVPADNWNMQSIHDAVFQLIADKGVKNGLILWPLRVAASGKQFTPGGGIEIAALLGKDETIARVRKGIEKLEASRQ</sequence>
<dbReference type="InterPro" id="IPR014729">
    <property type="entry name" value="Rossmann-like_a/b/a_fold"/>
</dbReference>
<keyword evidence="6 7" id="KW-0030">Aminoacyl-tRNA synthetase</keyword>
<gene>
    <name evidence="7" type="primary">gltX</name>
    <name evidence="10" type="ORF">IAB37_03655</name>
</gene>
<dbReference type="HAMAP" id="MF_00022">
    <property type="entry name" value="Glu_tRNA_synth_type1"/>
    <property type="match status" value="1"/>
</dbReference>
<dbReference type="Gene3D" id="3.40.50.620">
    <property type="entry name" value="HUPs"/>
    <property type="match status" value="1"/>
</dbReference>
<keyword evidence="4 7" id="KW-0067">ATP-binding</keyword>
<dbReference type="EMBL" id="DVHA01000119">
    <property type="protein sequence ID" value="HIR60652.1"/>
    <property type="molecule type" value="Genomic_DNA"/>
</dbReference>
<reference evidence="10" key="2">
    <citation type="journal article" date="2021" name="PeerJ">
        <title>Extensive microbial diversity within the chicken gut microbiome revealed by metagenomics and culture.</title>
        <authorList>
            <person name="Gilroy R."/>
            <person name="Ravi A."/>
            <person name="Getino M."/>
            <person name="Pursley I."/>
            <person name="Horton D.L."/>
            <person name="Alikhan N.F."/>
            <person name="Baker D."/>
            <person name="Gharbi K."/>
            <person name="Hall N."/>
            <person name="Watson M."/>
            <person name="Adriaenssens E.M."/>
            <person name="Foster-Nyarko E."/>
            <person name="Jarju S."/>
            <person name="Secka A."/>
            <person name="Antonio M."/>
            <person name="Oren A."/>
            <person name="Chaudhuri R.R."/>
            <person name="La Ragione R."/>
            <person name="Hildebrand F."/>
            <person name="Pallen M.J."/>
        </authorList>
    </citation>
    <scope>NUCLEOTIDE SEQUENCE</scope>
    <source>
        <strain evidence="10">CHK189-12415</strain>
    </source>
</reference>
<feature type="domain" description="Glutamyl/glutaminyl-tRNA synthetase class Ib catalytic" evidence="8">
    <location>
        <begin position="8"/>
        <end position="323"/>
    </location>
</feature>
<dbReference type="Gene3D" id="1.10.10.350">
    <property type="match status" value="1"/>
</dbReference>
<evidence type="ECO:0000256" key="7">
    <source>
        <dbReference type="HAMAP-Rule" id="MF_00022"/>
    </source>
</evidence>
<protein>
    <recommendedName>
        <fullName evidence="7">Glutamate--tRNA ligase</fullName>
        <ecNumber evidence="7">6.1.1.17</ecNumber>
    </recommendedName>
    <alternativeName>
        <fullName evidence="7">Glutamyl-tRNA synthetase</fullName>
        <shortName evidence="7">GluRS</shortName>
    </alternativeName>
</protein>
<dbReference type="FunFam" id="3.40.50.620:FF:000045">
    <property type="entry name" value="Glutamate--tRNA ligase, mitochondrial"/>
    <property type="match status" value="1"/>
</dbReference>
<dbReference type="Proteomes" id="UP000824241">
    <property type="component" value="Unassembled WGS sequence"/>
</dbReference>
<dbReference type="GO" id="GO:0008270">
    <property type="term" value="F:zinc ion binding"/>
    <property type="evidence" value="ECO:0007669"/>
    <property type="project" value="InterPro"/>
</dbReference>
<feature type="short sequence motif" description="'KMSKS' region" evidence="7">
    <location>
        <begin position="255"/>
        <end position="259"/>
    </location>
</feature>
<organism evidence="10 11">
    <name type="scientific">Candidatus Faecivivens stercoravium</name>
    <dbReference type="NCBI Taxonomy" id="2840803"/>
    <lineage>
        <taxon>Bacteria</taxon>
        <taxon>Bacillati</taxon>
        <taxon>Bacillota</taxon>
        <taxon>Clostridia</taxon>
        <taxon>Eubacteriales</taxon>
        <taxon>Oscillospiraceae</taxon>
        <taxon>Oscillospiraceae incertae sedis</taxon>
        <taxon>Candidatus Faecivivens</taxon>
    </lineage>
</organism>
<dbReference type="Pfam" id="PF19269">
    <property type="entry name" value="Anticodon_2"/>
    <property type="match status" value="1"/>
</dbReference>
<dbReference type="Pfam" id="PF00749">
    <property type="entry name" value="tRNA-synt_1c"/>
    <property type="match status" value="1"/>
</dbReference>
<dbReference type="InterPro" id="IPR004527">
    <property type="entry name" value="Glu-tRNA-ligase_bac/mito"/>
</dbReference>
<dbReference type="SUPFAM" id="SSF48163">
    <property type="entry name" value="An anticodon-binding domain of class I aminoacyl-tRNA synthetases"/>
    <property type="match status" value="1"/>
</dbReference>
<dbReference type="PROSITE" id="PS00178">
    <property type="entry name" value="AA_TRNA_LIGASE_I"/>
    <property type="match status" value="1"/>
</dbReference>
<dbReference type="InterPro" id="IPR000924">
    <property type="entry name" value="Glu/Gln-tRNA-synth"/>
</dbReference>
<feature type="binding site" evidence="7">
    <location>
        <position position="258"/>
    </location>
    <ligand>
        <name>ATP</name>
        <dbReference type="ChEBI" id="CHEBI:30616"/>
    </ligand>
</feature>
<name>A0A9D1J4H9_9FIRM</name>
<accession>A0A9D1J4H9</accession>
<dbReference type="GO" id="GO:0005524">
    <property type="term" value="F:ATP binding"/>
    <property type="evidence" value="ECO:0007669"/>
    <property type="project" value="UniProtKB-UniRule"/>
</dbReference>
<dbReference type="InterPro" id="IPR020751">
    <property type="entry name" value="aa-tRNA-synth_I_codon-bd_sub2"/>
</dbReference>
<evidence type="ECO:0000313" key="10">
    <source>
        <dbReference type="EMBL" id="HIR60652.1"/>
    </source>
</evidence>
<comment type="subunit">
    <text evidence="7">Monomer.</text>
</comment>
<evidence type="ECO:0000256" key="4">
    <source>
        <dbReference type="ARBA" id="ARBA00022840"/>
    </source>
</evidence>
<evidence type="ECO:0000313" key="11">
    <source>
        <dbReference type="Proteomes" id="UP000824241"/>
    </source>
</evidence>
<keyword evidence="2 7" id="KW-0436">Ligase</keyword>
<evidence type="ECO:0000256" key="1">
    <source>
        <dbReference type="ARBA" id="ARBA00007894"/>
    </source>
</evidence>
<evidence type="ECO:0000259" key="9">
    <source>
        <dbReference type="Pfam" id="PF19269"/>
    </source>
</evidence>
<comment type="similarity">
    <text evidence="1 7">Belongs to the class-I aminoacyl-tRNA synthetase family. Glutamate--tRNA ligase type 1 subfamily.</text>
</comment>
<keyword evidence="3 7" id="KW-0547">Nucleotide-binding</keyword>
<evidence type="ECO:0000256" key="3">
    <source>
        <dbReference type="ARBA" id="ARBA00022741"/>
    </source>
</evidence>
<comment type="catalytic activity">
    <reaction evidence="7">
        <text>tRNA(Glu) + L-glutamate + ATP = L-glutamyl-tRNA(Glu) + AMP + diphosphate</text>
        <dbReference type="Rhea" id="RHEA:23540"/>
        <dbReference type="Rhea" id="RHEA-COMP:9663"/>
        <dbReference type="Rhea" id="RHEA-COMP:9680"/>
        <dbReference type="ChEBI" id="CHEBI:29985"/>
        <dbReference type="ChEBI" id="CHEBI:30616"/>
        <dbReference type="ChEBI" id="CHEBI:33019"/>
        <dbReference type="ChEBI" id="CHEBI:78442"/>
        <dbReference type="ChEBI" id="CHEBI:78520"/>
        <dbReference type="ChEBI" id="CHEBI:456215"/>
        <dbReference type="EC" id="6.1.1.17"/>
    </reaction>
</comment>
<dbReference type="GO" id="GO:0006424">
    <property type="term" value="P:glutamyl-tRNA aminoacylation"/>
    <property type="evidence" value="ECO:0007669"/>
    <property type="project" value="UniProtKB-UniRule"/>
</dbReference>
<comment type="caution">
    <text evidence="10">The sequence shown here is derived from an EMBL/GenBank/DDBJ whole genome shotgun (WGS) entry which is preliminary data.</text>
</comment>
<dbReference type="EC" id="6.1.1.17" evidence="7"/>
<evidence type="ECO:0000259" key="8">
    <source>
        <dbReference type="Pfam" id="PF00749"/>
    </source>
</evidence>
<feature type="domain" description="Aminoacyl-tRNA synthetase class I anticodon-binding" evidence="9">
    <location>
        <begin position="337"/>
        <end position="484"/>
    </location>
</feature>
<proteinExistence type="inferred from homology"/>
<dbReference type="InterPro" id="IPR033910">
    <property type="entry name" value="GluRS_core"/>
</dbReference>
<dbReference type="GO" id="GO:0005737">
    <property type="term" value="C:cytoplasm"/>
    <property type="evidence" value="ECO:0007669"/>
    <property type="project" value="UniProtKB-SubCell"/>
</dbReference>
<reference evidence="10" key="1">
    <citation type="submission" date="2020-10" db="EMBL/GenBank/DDBJ databases">
        <authorList>
            <person name="Gilroy R."/>
        </authorList>
    </citation>
    <scope>NUCLEOTIDE SEQUENCE</scope>
    <source>
        <strain evidence="10">CHK189-12415</strain>
    </source>
</reference>
<dbReference type="PRINTS" id="PR00987">
    <property type="entry name" value="TRNASYNTHGLU"/>
</dbReference>
<dbReference type="InterPro" id="IPR049940">
    <property type="entry name" value="GluQ/Sye"/>
</dbReference>
<dbReference type="GO" id="GO:0004818">
    <property type="term" value="F:glutamate-tRNA ligase activity"/>
    <property type="evidence" value="ECO:0007669"/>
    <property type="project" value="UniProtKB-UniRule"/>
</dbReference>
<evidence type="ECO:0000256" key="6">
    <source>
        <dbReference type="ARBA" id="ARBA00023146"/>
    </source>
</evidence>
<feature type="short sequence motif" description="'HIGH' region" evidence="7">
    <location>
        <begin position="14"/>
        <end position="24"/>
    </location>
</feature>
<dbReference type="GO" id="GO:0000049">
    <property type="term" value="F:tRNA binding"/>
    <property type="evidence" value="ECO:0007669"/>
    <property type="project" value="InterPro"/>
</dbReference>
<comment type="subcellular location">
    <subcellularLocation>
        <location evidence="7">Cytoplasm</location>
    </subcellularLocation>
</comment>
<evidence type="ECO:0000256" key="2">
    <source>
        <dbReference type="ARBA" id="ARBA00022598"/>
    </source>
</evidence>
<keyword evidence="5 7" id="KW-0648">Protein biosynthesis</keyword>
<dbReference type="PANTHER" id="PTHR43311:SF2">
    <property type="entry name" value="GLUTAMATE--TRNA LIGASE, MITOCHONDRIAL-RELATED"/>
    <property type="match status" value="1"/>
</dbReference>
<dbReference type="InterPro" id="IPR008925">
    <property type="entry name" value="aa_tRNA-synth_I_cd-bd_sf"/>
</dbReference>
<dbReference type="NCBIfam" id="TIGR00464">
    <property type="entry name" value="gltX_bact"/>
    <property type="match status" value="1"/>
</dbReference>
<dbReference type="CDD" id="cd00808">
    <property type="entry name" value="GluRS_core"/>
    <property type="match status" value="1"/>
</dbReference>
<comment type="caution">
    <text evidence="7">Lacks conserved residue(s) required for the propagation of feature annotation.</text>
</comment>
<keyword evidence="7" id="KW-0963">Cytoplasm</keyword>
<dbReference type="InterPro" id="IPR045462">
    <property type="entry name" value="aa-tRNA-synth_I_cd-bd"/>
</dbReference>